<reference evidence="2" key="1">
    <citation type="submission" date="2021-12" db="EMBL/GenBank/DDBJ databases">
        <authorList>
            <person name="King R."/>
        </authorList>
    </citation>
    <scope>NUCLEOTIDE SEQUENCE</scope>
</reference>
<sequence length="127" mass="12907">MVAAARSEASEARLPPTRSAAGAKSTRPQPSHASGHPALEFEPNRPDFKAGEYGENGADYEGADAPGPGTSSSPTPRSPAAGSPRAGELLARVSPPPSTRARSKRSLAAAARPARLAILLAITCLAN</sequence>
<name>A0A9N8PZ93_CHRIL</name>
<proteinExistence type="predicted"/>
<feature type="region of interest" description="Disordered" evidence="1">
    <location>
        <begin position="1"/>
        <end position="109"/>
    </location>
</feature>
<feature type="compositionally biased region" description="Basic and acidic residues" evidence="1">
    <location>
        <begin position="42"/>
        <end position="52"/>
    </location>
</feature>
<dbReference type="Proteomes" id="UP001154114">
    <property type="component" value="Chromosome 15"/>
</dbReference>
<gene>
    <name evidence="2" type="ORF">CINC_LOCUS3246</name>
</gene>
<organism evidence="2 3">
    <name type="scientific">Chrysodeixis includens</name>
    <name type="common">Soybean looper</name>
    <name type="synonym">Pseudoplusia includens</name>
    <dbReference type="NCBI Taxonomy" id="689277"/>
    <lineage>
        <taxon>Eukaryota</taxon>
        <taxon>Metazoa</taxon>
        <taxon>Ecdysozoa</taxon>
        <taxon>Arthropoda</taxon>
        <taxon>Hexapoda</taxon>
        <taxon>Insecta</taxon>
        <taxon>Pterygota</taxon>
        <taxon>Neoptera</taxon>
        <taxon>Endopterygota</taxon>
        <taxon>Lepidoptera</taxon>
        <taxon>Glossata</taxon>
        <taxon>Ditrysia</taxon>
        <taxon>Noctuoidea</taxon>
        <taxon>Noctuidae</taxon>
        <taxon>Plusiinae</taxon>
        <taxon>Chrysodeixis</taxon>
    </lineage>
</organism>
<dbReference type="EMBL" id="LR824018">
    <property type="protein sequence ID" value="CAD0201576.1"/>
    <property type="molecule type" value="Genomic_DNA"/>
</dbReference>
<protein>
    <submittedName>
        <fullName evidence="2">Uncharacterized protein</fullName>
    </submittedName>
</protein>
<dbReference type="OrthoDB" id="7492084at2759"/>
<keyword evidence="3" id="KW-1185">Reference proteome</keyword>
<evidence type="ECO:0000313" key="2">
    <source>
        <dbReference type="EMBL" id="CAD0201576.1"/>
    </source>
</evidence>
<evidence type="ECO:0000313" key="3">
    <source>
        <dbReference type="Proteomes" id="UP001154114"/>
    </source>
</evidence>
<dbReference type="AlphaFoldDB" id="A0A9N8PZ93"/>
<accession>A0A9N8PZ93</accession>
<feature type="compositionally biased region" description="Low complexity" evidence="1">
    <location>
        <begin position="63"/>
        <end position="87"/>
    </location>
</feature>
<evidence type="ECO:0000256" key="1">
    <source>
        <dbReference type="SAM" id="MobiDB-lite"/>
    </source>
</evidence>